<name>A0A9C9NKJ6_9HYPH</name>
<keyword evidence="1" id="KW-0812">Transmembrane</keyword>
<proteinExistence type="predicted"/>
<dbReference type="AlphaFoldDB" id="A0A9C9NKJ6"/>
<evidence type="ECO:0000256" key="1">
    <source>
        <dbReference type="SAM" id="Phobius"/>
    </source>
</evidence>
<feature type="transmembrane region" description="Helical" evidence="1">
    <location>
        <begin position="75"/>
        <end position="97"/>
    </location>
</feature>
<dbReference type="Proteomes" id="UP000885680">
    <property type="component" value="Unassembled WGS sequence"/>
</dbReference>
<dbReference type="EMBL" id="DRGN01000301">
    <property type="protein sequence ID" value="HEU02769.1"/>
    <property type="molecule type" value="Genomic_DNA"/>
</dbReference>
<dbReference type="Pfam" id="PF07811">
    <property type="entry name" value="TadE"/>
    <property type="match status" value="1"/>
</dbReference>
<reference evidence="3" key="1">
    <citation type="journal article" date="2020" name="mSystems">
        <title>Genome- and Community-Level Interaction Insights into Carbon Utilization and Element Cycling Functions of Hydrothermarchaeota in Hydrothermal Sediment.</title>
        <authorList>
            <person name="Zhou Z."/>
            <person name="Liu Y."/>
            <person name="Xu W."/>
            <person name="Pan J."/>
            <person name="Luo Z.H."/>
            <person name="Li M."/>
        </authorList>
    </citation>
    <scope>NUCLEOTIDE SEQUENCE</scope>
    <source>
        <strain evidence="3">HyVt-347</strain>
    </source>
</reference>
<protein>
    <submittedName>
        <fullName evidence="3">Pilus assembly protein</fullName>
    </submittedName>
</protein>
<keyword evidence="1" id="KW-0472">Membrane</keyword>
<evidence type="ECO:0000313" key="4">
    <source>
        <dbReference type="Proteomes" id="UP000885680"/>
    </source>
</evidence>
<accession>A0A9C9NKJ6</accession>
<dbReference type="InterPro" id="IPR012495">
    <property type="entry name" value="TadE-like_dom"/>
</dbReference>
<sequence length="185" mass="21279">MFRKRRHAGGWARRDGLRRSGEVAPPGRLIPDRYLYRRSGRPWRSDRCEGSMTRMRVGPVRRFLEGRQGTTSIEFAAVSVPFFLMVFGLFGFGYVGYLDNDLKHAANNVQRFVLVKHVTDKATIAEFVRKDFLGDDDGLDIQVYETVSDGRRFLNVDLAFVIAFPGPIEVLREGMRLEHKRMIPL</sequence>
<keyword evidence="1" id="KW-1133">Transmembrane helix</keyword>
<gene>
    <name evidence="3" type="ORF">ENH89_21135</name>
</gene>
<evidence type="ECO:0000259" key="2">
    <source>
        <dbReference type="Pfam" id="PF07811"/>
    </source>
</evidence>
<feature type="domain" description="TadE-like" evidence="2">
    <location>
        <begin position="69"/>
        <end position="107"/>
    </location>
</feature>
<evidence type="ECO:0000313" key="3">
    <source>
        <dbReference type="EMBL" id="HEU02769.1"/>
    </source>
</evidence>
<comment type="caution">
    <text evidence="3">The sequence shown here is derived from an EMBL/GenBank/DDBJ whole genome shotgun (WGS) entry which is preliminary data.</text>
</comment>
<organism evidence="3 4">
    <name type="scientific">Aurantimonas coralicida</name>
    <dbReference type="NCBI Taxonomy" id="182270"/>
    <lineage>
        <taxon>Bacteria</taxon>
        <taxon>Pseudomonadati</taxon>
        <taxon>Pseudomonadota</taxon>
        <taxon>Alphaproteobacteria</taxon>
        <taxon>Hyphomicrobiales</taxon>
        <taxon>Aurantimonadaceae</taxon>
        <taxon>Aurantimonas</taxon>
    </lineage>
</organism>